<dbReference type="EMBL" id="CP036282">
    <property type="protein sequence ID" value="QDL55777.1"/>
    <property type="molecule type" value="Genomic_DNA"/>
</dbReference>
<dbReference type="Proteomes" id="UP000317365">
    <property type="component" value="Chromosome"/>
</dbReference>
<protein>
    <submittedName>
        <fullName evidence="1">Uncharacterized protein</fullName>
    </submittedName>
</protein>
<proteinExistence type="predicted"/>
<evidence type="ECO:0000313" key="2">
    <source>
        <dbReference type="Proteomes" id="UP000317365"/>
    </source>
</evidence>
<keyword evidence="2" id="KW-1185">Reference proteome</keyword>
<reference evidence="2" key="1">
    <citation type="submission" date="2019-02" db="EMBL/GenBank/DDBJ databases">
        <title>Complete genome sequence of Rhodoferax sp. Gr-4.</title>
        <authorList>
            <person name="Jin L."/>
        </authorList>
    </citation>
    <scope>NUCLEOTIDE SEQUENCE [LARGE SCALE GENOMIC DNA]</scope>
    <source>
        <strain evidence="2">Gr-4</strain>
    </source>
</reference>
<gene>
    <name evidence="1" type="ORF">EXZ61_17240</name>
</gene>
<sequence>MRDLYLVEVATRQQAFIAPVKLERITLPKTKWHEGFTGQFARLLTPCANEVAHHAVATPVAQSLDLLEQRASSASAMFRGALSPAALSHFLTIARDNPVAFASEQWVSLSRSFMRLTLPTIFMVITV</sequence>
<dbReference type="KEGG" id="rhg:EXZ61_17240"/>
<reference evidence="2" key="2">
    <citation type="journal article" date="2020" name="Int. J. Syst. Evol. Microbiol.">
        <title>Genomic insights into a novel species Rhodoferax aquaticus sp. nov., isolated from freshwater.</title>
        <authorList>
            <person name="Li T."/>
            <person name="Zhuo Y."/>
            <person name="Jin C.Z."/>
            <person name="Wu X."/>
            <person name="Ko S.R."/>
            <person name="Jin F.J."/>
            <person name="Ahn C.Y."/>
            <person name="Oh H.M."/>
            <person name="Lee H.G."/>
            <person name="Jin L."/>
        </authorList>
    </citation>
    <scope>NUCLEOTIDE SEQUENCE [LARGE SCALE GENOMIC DNA]</scope>
    <source>
        <strain evidence="2">Gr-4</strain>
    </source>
</reference>
<name>A0A515ESX2_9BURK</name>
<organism evidence="1 2">
    <name type="scientific">Rhodoferax aquaticus</name>
    <dbReference type="NCBI Taxonomy" id="2527691"/>
    <lineage>
        <taxon>Bacteria</taxon>
        <taxon>Pseudomonadati</taxon>
        <taxon>Pseudomonadota</taxon>
        <taxon>Betaproteobacteria</taxon>
        <taxon>Burkholderiales</taxon>
        <taxon>Comamonadaceae</taxon>
        <taxon>Rhodoferax</taxon>
    </lineage>
</organism>
<evidence type="ECO:0000313" key="1">
    <source>
        <dbReference type="EMBL" id="QDL55777.1"/>
    </source>
</evidence>
<accession>A0A515ESX2</accession>
<dbReference type="AlphaFoldDB" id="A0A515ESX2"/>